<name>A0ACC1PDZ1_9APHY</name>
<protein>
    <submittedName>
        <fullName evidence="1">Uncharacterized protein</fullName>
    </submittedName>
</protein>
<evidence type="ECO:0000313" key="1">
    <source>
        <dbReference type="EMBL" id="KAJ2990091.1"/>
    </source>
</evidence>
<accession>A0ACC1PDZ1</accession>
<dbReference type="EMBL" id="JANSHE010002686">
    <property type="protein sequence ID" value="KAJ2990091.1"/>
    <property type="molecule type" value="Genomic_DNA"/>
</dbReference>
<comment type="caution">
    <text evidence="1">The sequence shown here is derived from an EMBL/GenBank/DDBJ whole genome shotgun (WGS) entry which is preliminary data.</text>
</comment>
<gene>
    <name evidence="1" type="ORF">NUW54_g8582</name>
</gene>
<keyword evidence="2" id="KW-1185">Reference proteome</keyword>
<dbReference type="Proteomes" id="UP001144978">
    <property type="component" value="Unassembled WGS sequence"/>
</dbReference>
<proteinExistence type="predicted"/>
<evidence type="ECO:0000313" key="2">
    <source>
        <dbReference type="Proteomes" id="UP001144978"/>
    </source>
</evidence>
<reference evidence="1" key="1">
    <citation type="submission" date="2022-08" db="EMBL/GenBank/DDBJ databases">
        <title>Genome Sequence of Pycnoporus sanguineus.</title>
        <authorList>
            <person name="Buettner E."/>
        </authorList>
    </citation>
    <scope>NUCLEOTIDE SEQUENCE</scope>
    <source>
        <strain evidence="1">CG-C14</strain>
    </source>
</reference>
<organism evidence="1 2">
    <name type="scientific">Trametes sanguinea</name>
    <dbReference type="NCBI Taxonomy" id="158606"/>
    <lineage>
        <taxon>Eukaryota</taxon>
        <taxon>Fungi</taxon>
        <taxon>Dikarya</taxon>
        <taxon>Basidiomycota</taxon>
        <taxon>Agaricomycotina</taxon>
        <taxon>Agaricomycetes</taxon>
        <taxon>Polyporales</taxon>
        <taxon>Polyporaceae</taxon>
        <taxon>Trametes</taxon>
    </lineage>
</organism>
<sequence>MLRPLAAVRPRRPSPLRPLSTARATLIDSSYLYLVEEEMIPWYDPKDFYPVELGEVLHSRYQVIGKLGYGGYSTVWLCRDLAEHRYVAVRICARNSVPIQREVAALEHLDSFPAINHPGRYFLRSMLDRFQLSPKHVEHSELEGQVDARPFRCLVYEPMAMSVVGCRRFSPGRELPLWLTTFITEAILFVVDYLHRHAKLVHTGLSHFLMVLTPFVLRSELFGGTDIQERNILIGINDPAAFKAFEDREQTDPTPRKLASDRTIYLSGRTVFFKGKPGRPALSDFGDSGRKFTQASFSLCNTARQRWYLACHGMRKLTYGLSMWDMVEGKNLFRVIEDAESETEPAYDEYLAHMVALIGPPPANFLKRCNPERVSKYFDARGNWIGTVSLPDDSLEKSAKRLEGGDESQVSGLHPKDGDLEARRSPLFSGAPATSMGW</sequence>